<evidence type="ECO:0000313" key="1">
    <source>
        <dbReference type="Ensembl" id="ENSLLTP00000006039.1"/>
    </source>
</evidence>
<evidence type="ECO:0000313" key="2">
    <source>
        <dbReference type="Proteomes" id="UP000694406"/>
    </source>
</evidence>
<dbReference type="InterPro" id="IPR033557">
    <property type="entry name" value="CIMAP2"/>
</dbReference>
<accession>A0A8C5RQF0</accession>
<organism evidence="1 2">
    <name type="scientific">Laticauda laticaudata</name>
    <name type="common">Blue-ringed sea krait</name>
    <name type="synonym">Blue-lipped sea krait</name>
    <dbReference type="NCBI Taxonomy" id="8630"/>
    <lineage>
        <taxon>Eukaryota</taxon>
        <taxon>Metazoa</taxon>
        <taxon>Chordata</taxon>
        <taxon>Craniata</taxon>
        <taxon>Vertebrata</taxon>
        <taxon>Euteleostomi</taxon>
        <taxon>Lepidosauria</taxon>
        <taxon>Squamata</taxon>
        <taxon>Bifurcata</taxon>
        <taxon>Unidentata</taxon>
        <taxon>Episquamata</taxon>
        <taxon>Toxicofera</taxon>
        <taxon>Serpentes</taxon>
        <taxon>Colubroidea</taxon>
        <taxon>Elapidae</taxon>
        <taxon>Laticaudinae</taxon>
        <taxon>Laticauda</taxon>
    </lineage>
</organism>
<sequence length="443" mass="49666">MEVEGVACSPPNKIEQCFQSLQLSNSLAFSCSSVCFCTPFGISVYVLLKRQNGIHFGTQSHKSGPGTYGTDDGSFSSTALQKKASSSSWAKSQEAARLTQMPHFKFKEICQQEKKRKLGPGTYNHTDFLQLMEKQPHSIRGICDTGAIRFKDYMRECYPGPGTYGNPYAKLQEREKTPVTAVGLMDSKAPKQFTIVHAGSGLGPGTYNIKNSVDEMLKRVVSIRGPYEIFTGNRSKPMVSGHFAGDVCRKTSELSGCNIKSFLDELETREKKKHGVFGTFSRDPDYPAERIFWSKIGMLSREQVGDFPQQSSGPIKRTEYKNQPPFWIGAKRFDQRAYRLCFGNTVSEKHDYNFFFRCSPGTQTWAATESYGFAQTPCSNSAWFGELVSRTTSWPHPHLFFGAFPAIFWGKNSLRNTQKRAENTPKTACFLGHFRLILAGKMA</sequence>
<protein>
    <recommendedName>
        <fullName evidence="3">Lymphocyte expansion molecule</fullName>
    </recommendedName>
</protein>
<dbReference type="AlphaFoldDB" id="A0A8C5RQF0"/>
<dbReference type="Ensembl" id="ENSLLTT00000006280.1">
    <property type="protein sequence ID" value="ENSLLTP00000006039.1"/>
    <property type="gene ID" value="ENSLLTG00000004617.1"/>
</dbReference>
<dbReference type="GeneTree" id="ENSGT00390000015471"/>
<dbReference type="PANTHER" id="PTHR34914">
    <property type="entry name" value="LYMPHOCYTE EXPANSION MOLECULE"/>
    <property type="match status" value="1"/>
</dbReference>
<dbReference type="PANTHER" id="PTHR34914:SF1">
    <property type="entry name" value="LYMPHOCYTE EXPANSION MOLECULE"/>
    <property type="match status" value="1"/>
</dbReference>
<reference evidence="1" key="2">
    <citation type="submission" date="2025-09" db="UniProtKB">
        <authorList>
            <consortium name="Ensembl"/>
        </authorList>
    </citation>
    <scope>IDENTIFICATION</scope>
</reference>
<dbReference type="Pfam" id="PF07004">
    <property type="entry name" value="SHIPPO-rpt"/>
    <property type="match status" value="1"/>
</dbReference>
<proteinExistence type="predicted"/>
<dbReference type="Proteomes" id="UP000694406">
    <property type="component" value="Unplaced"/>
</dbReference>
<dbReference type="InterPro" id="IPR010736">
    <property type="entry name" value="SHIPPO-rpt"/>
</dbReference>
<name>A0A8C5RQF0_LATLA</name>
<reference evidence="1" key="1">
    <citation type="submission" date="2025-08" db="UniProtKB">
        <authorList>
            <consortium name="Ensembl"/>
        </authorList>
    </citation>
    <scope>IDENTIFICATION</scope>
</reference>
<evidence type="ECO:0008006" key="3">
    <source>
        <dbReference type="Google" id="ProtNLM"/>
    </source>
</evidence>
<keyword evidence="2" id="KW-1185">Reference proteome</keyword>